<proteinExistence type="predicted"/>
<reference evidence="2" key="1">
    <citation type="submission" date="2024-07" db="EMBL/GenBank/DDBJ databases">
        <authorList>
            <person name="Li X.-J."/>
            <person name="Wang X."/>
        </authorList>
    </citation>
    <scope>NUCLEOTIDE SEQUENCE</scope>
    <source>
        <strain evidence="2">HSP-536</strain>
    </source>
</reference>
<organism evidence="2">
    <name type="scientific">Leptotrichia alba</name>
    <dbReference type="NCBI Taxonomy" id="3239304"/>
    <lineage>
        <taxon>Bacteria</taxon>
        <taxon>Fusobacteriati</taxon>
        <taxon>Fusobacteriota</taxon>
        <taxon>Fusobacteriia</taxon>
        <taxon>Fusobacteriales</taxon>
        <taxon>Leptotrichiaceae</taxon>
        <taxon>Leptotrichia</taxon>
    </lineage>
</organism>
<dbReference type="KEGG" id="lala:AB8B28_07200"/>
<feature type="coiled-coil region" evidence="1">
    <location>
        <begin position="116"/>
        <end position="143"/>
    </location>
</feature>
<gene>
    <name evidence="2" type="ORF">AB8B28_07200</name>
</gene>
<evidence type="ECO:0000256" key="1">
    <source>
        <dbReference type="SAM" id="Coils"/>
    </source>
</evidence>
<sequence>MREILNEEFSRHRIYFDGDFGYKNQLDELEHWKNVALGVREEDKKEGREIYRYLIEKQKEINIQRQNNVIDILKTQQIPRADYDKDLVEQRNNVLKEELKNTDPRNPSLERSGIEIQNFERKNNLQQNNNNNLEDVLKNLRERVGK</sequence>
<accession>A0AB39V2B6</accession>
<dbReference type="AlphaFoldDB" id="A0AB39V2B6"/>
<dbReference type="EMBL" id="CP165647">
    <property type="protein sequence ID" value="XDU61443.1"/>
    <property type="molecule type" value="Genomic_DNA"/>
</dbReference>
<dbReference type="RefSeq" id="WP_369714985.1">
    <property type="nucleotide sequence ID" value="NZ_CP165647.1"/>
</dbReference>
<protein>
    <submittedName>
        <fullName evidence="2">Uncharacterized protein</fullName>
    </submittedName>
</protein>
<name>A0AB39V2B6_9FUSO</name>
<evidence type="ECO:0000313" key="2">
    <source>
        <dbReference type="EMBL" id="XDU61443.1"/>
    </source>
</evidence>
<keyword evidence="1" id="KW-0175">Coiled coil</keyword>